<protein>
    <submittedName>
        <fullName evidence="2">Acyl-CoA dehydrogenase</fullName>
    </submittedName>
</protein>
<dbReference type="EMBL" id="AMGV01000029">
    <property type="protein sequence ID" value="KEF51080.1"/>
    <property type="molecule type" value="Genomic_DNA"/>
</dbReference>
<dbReference type="AlphaFoldDB" id="A0A072P626"/>
<comment type="caution">
    <text evidence="2">The sequence shown here is derived from an EMBL/GenBank/DDBJ whole genome shotgun (WGS) entry which is preliminary data.</text>
</comment>
<dbReference type="STRING" id="1182545.A0A072P626"/>
<dbReference type="RefSeq" id="XP_013253670.1">
    <property type="nucleotide sequence ID" value="XM_013398216.1"/>
</dbReference>
<dbReference type="OrthoDB" id="434771at2759"/>
<name>A0A072P626_9EURO</name>
<dbReference type="Gene3D" id="2.40.110.10">
    <property type="entry name" value="Butyryl-CoA Dehydrogenase, subunit A, domain 2"/>
    <property type="match status" value="1"/>
</dbReference>
<evidence type="ECO:0000256" key="1">
    <source>
        <dbReference type="ARBA" id="ARBA00023002"/>
    </source>
</evidence>
<dbReference type="InterPro" id="IPR009100">
    <property type="entry name" value="AcylCoA_DH/oxidase_NM_dom_sf"/>
</dbReference>
<accession>A0A072P626</accession>
<dbReference type="SUPFAM" id="SSF56645">
    <property type="entry name" value="Acyl-CoA dehydrogenase NM domain-like"/>
    <property type="match status" value="1"/>
</dbReference>
<sequence length="112" mass="12577">MFSMYGYDDALLDHGHFHLDNVRVPASNMLLGPGRGFEIMQVRKCPGRIHHAMCCFGFVSSADFCKVPSRANGQRKRPFEKVLREYGSMLETNAHCRMENDTARLLGVDAAA</sequence>
<gene>
    <name evidence="2" type="ORF">A1O9_12862</name>
</gene>
<dbReference type="InterPro" id="IPR046373">
    <property type="entry name" value="Acyl-CoA_Oxase/DH_mid-dom_sf"/>
</dbReference>
<dbReference type="InterPro" id="IPR050741">
    <property type="entry name" value="Acyl-CoA_dehydrogenase"/>
</dbReference>
<dbReference type="GO" id="GO:0005737">
    <property type="term" value="C:cytoplasm"/>
    <property type="evidence" value="ECO:0007669"/>
    <property type="project" value="TreeGrafter"/>
</dbReference>
<dbReference type="VEuPathDB" id="FungiDB:A1O9_12862"/>
<evidence type="ECO:0000313" key="2">
    <source>
        <dbReference type="EMBL" id="KEF51080.1"/>
    </source>
</evidence>
<dbReference type="GO" id="GO:0033539">
    <property type="term" value="P:fatty acid beta-oxidation using acyl-CoA dehydrogenase"/>
    <property type="evidence" value="ECO:0007669"/>
    <property type="project" value="TreeGrafter"/>
</dbReference>
<keyword evidence="1" id="KW-0560">Oxidoreductase</keyword>
<dbReference type="HOGENOM" id="CLU_2145862_0_0_1"/>
<dbReference type="PANTHER" id="PTHR48083">
    <property type="entry name" value="MEDIUM-CHAIN SPECIFIC ACYL-COA DEHYDROGENASE, MITOCHONDRIAL-RELATED"/>
    <property type="match status" value="1"/>
</dbReference>
<dbReference type="Gene3D" id="1.20.140.10">
    <property type="entry name" value="Butyryl-CoA Dehydrogenase, subunit A, domain 3"/>
    <property type="match status" value="1"/>
</dbReference>
<evidence type="ECO:0000313" key="3">
    <source>
        <dbReference type="Proteomes" id="UP000027920"/>
    </source>
</evidence>
<dbReference type="Proteomes" id="UP000027920">
    <property type="component" value="Unassembled WGS sequence"/>
</dbReference>
<dbReference type="GO" id="GO:0003995">
    <property type="term" value="F:acyl-CoA dehydrogenase activity"/>
    <property type="evidence" value="ECO:0007669"/>
    <property type="project" value="TreeGrafter"/>
</dbReference>
<reference evidence="2 3" key="1">
    <citation type="submission" date="2013-03" db="EMBL/GenBank/DDBJ databases">
        <title>The Genome Sequence of Exophiala aquamarina CBS 119918.</title>
        <authorList>
            <consortium name="The Broad Institute Genomics Platform"/>
            <person name="Cuomo C."/>
            <person name="de Hoog S."/>
            <person name="Gorbushina A."/>
            <person name="Walker B."/>
            <person name="Young S.K."/>
            <person name="Zeng Q."/>
            <person name="Gargeya S."/>
            <person name="Fitzgerald M."/>
            <person name="Haas B."/>
            <person name="Abouelleil A."/>
            <person name="Allen A.W."/>
            <person name="Alvarado L."/>
            <person name="Arachchi H.M."/>
            <person name="Berlin A.M."/>
            <person name="Chapman S.B."/>
            <person name="Gainer-Dewar J."/>
            <person name="Goldberg J."/>
            <person name="Griggs A."/>
            <person name="Gujja S."/>
            <person name="Hansen M."/>
            <person name="Howarth C."/>
            <person name="Imamovic A."/>
            <person name="Ireland A."/>
            <person name="Larimer J."/>
            <person name="McCowan C."/>
            <person name="Murphy C."/>
            <person name="Pearson M."/>
            <person name="Poon T.W."/>
            <person name="Priest M."/>
            <person name="Roberts A."/>
            <person name="Saif S."/>
            <person name="Shea T."/>
            <person name="Sisk P."/>
            <person name="Sykes S."/>
            <person name="Wortman J."/>
            <person name="Nusbaum C."/>
            <person name="Birren B."/>
        </authorList>
    </citation>
    <scope>NUCLEOTIDE SEQUENCE [LARGE SCALE GENOMIC DNA]</scope>
    <source>
        <strain evidence="2 3">CBS 119918</strain>
    </source>
</reference>
<dbReference type="GeneID" id="25287756"/>
<dbReference type="PANTHER" id="PTHR48083:SF13">
    <property type="entry name" value="ACYL-COA DEHYDROGENASE FAMILY MEMBER 11"/>
    <property type="match status" value="1"/>
</dbReference>
<proteinExistence type="predicted"/>
<organism evidence="2 3">
    <name type="scientific">Exophiala aquamarina CBS 119918</name>
    <dbReference type="NCBI Taxonomy" id="1182545"/>
    <lineage>
        <taxon>Eukaryota</taxon>
        <taxon>Fungi</taxon>
        <taxon>Dikarya</taxon>
        <taxon>Ascomycota</taxon>
        <taxon>Pezizomycotina</taxon>
        <taxon>Eurotiomycetes</taxon>
        <taxon>Chaetothyriomycetidae</taxon>
        <taxon>Chaetothyriales</taxon>
        <taxon>Herpotrichiellaceae</taxon>
        <taxon>Exophiala</taxon>
    </lineage>
</organism>
<keyword evidence="3" id="KW-1185">Reference proteome</keyword>